<accession>A0A319DMN9</accession>
<dbReference type="GO" id="GO:0004523">
    <property type="term" value="F:RNA-DNA hybrid ribonuclease activity"/>
    <property type="evidence" value="ECO:0007669"/>
    <property type="project" value="InterPro"/>
</dbReference>
<feature type="compositionally biased region" description="Basic and acidic residues" evidence="1">
    <location>
        <begin position="113"/>
        <end position="132"/>
    </location>
</feature>
<evidence type="ECO:0000313" key="3">
    <source>
        <dbReference type="EMBL" id="PYH89358.1"/>
    </source>
</evidence>
<reference evidence="3 4" key="1">
    <citation type="submission" date="2018-02" db="EMBL/GenBank/DDBJ databases">
        <title>The genomes of Aspergillus section Nigri reveals drivers in fungal speciation.</title>
        <authorList>
            <consortium name="DOE Joint Genome Institute"/>
            <person name="Vesth T.C."/>
            <person name="Nybo J."/>
            <person name="Theobald S."/>
            <person name="Brandl J."/>
            <person name="Frisvad J.C."/>
            <person name="Nielsen K.F."/>
            <person name="Lyhne E.K."/>
            <person name="Kogle M.E."/>
            <person name="Kuo A."/>
            <person name="Riley R."/>
            <person name="Clum A."/>
            <person name="Nolan M."/>
            <person name="Lipzen A."/>
            <person name="Salamov A."/>
            <person name="Henrissat B."/>
            <person name="Wiebenga A."/>
            <person name="De vries R.P."/>
            <person name="Grigoriev I.V."/>
            <person name="Mortensen U.H."/>
            <person name="Andersen M.R."/>
            <person name="Baker S.E."/>
        </authorList>
    </citation>
    <scope>NUCLEOTIDE SEQUENCE [LARGE SCALE GENOMIC DNA]</scope>
    <source>
        <strain evidence="3 4">CBS 707.79</strain>
    </source>
</reference>
<dbReference type="PROSITE" id="PS50879">
    <property type="entry name" value="RNASE_H_1"/>
    <property type="match status" value="1"/>
</dbReference>
<organism evidence="3 4">
    <name type="scientific">Aspergillus ellipticus CBS 707.79</name>
    <dbReference type="NCBI Taxonomy" id="1448320"/>
    <lineage>
        <taxon>Eukaryota</taxon>
        <taxon>Fungi</taxon>
        <taxon>Dikarya</taxon>
        <taxon>Ascomycota</taxon>
        <taxon>Pezizomycotina</taxon>
        <taxon>Eurotiomycetes</taxon>
        <taxon>Eurotiomycetidae</taxon>
        <taxon>Eurotiales</taxon>
        <taxon>Aspergillaceae</taxon>
        <taxon>Aspergillus</taxon>
        <taxon>Aspergillus subgen. Circumdati</taxon>
    </lineage>
</organism>
<gene>
    <name evidence="3" type="ORF">BO71DRAFT_110641</name>
</gene>
<evidence type="ECO:0000259" key="2">
    <source>
        <dbReference type="PROSITE" id="PS50879"/>
    </source>
</evidence>
<dbReference type="EMBL" id="KZ826034">
    <property type="protein sequence ID" value="PYH89358.1"/>
    <property type="molecule type" value="Genomic_DNA"/>
</dbReference>
<dbReference type="SUPFAM" id="SSF53098">
    <property type="entry name" value="Ribonuclease H-like"/>
    <property type="match status" value="1"/>
</dbReference>
<dbReference type="InterPro" id="IPR036397">
    <property type="entry name" value="RNaseH_sf"/>
</dbReference>
<dbReference type="InterPro" id="IPR012337">
    <property type="entry name" value="RNaseH-like_sf"/>
</dbReference>
<feature type="region of interest" description="Disordered" evidence="1">
    <location>
        <begin position="1"/>
        <end position="161"/>
    </location>
</feature>
<dbReference type="GO" id="GO:0003676">
    <property type="term" value="F:nucleic acid binding"/>
    <property type="evidence" value="ECO:0007669"/>
    <property type="project" value="InterPro"/>
</dbReference>
<name>A0A319DMN9_9EURO</name>
<dbReference type="STRING" id="1448320.A0A319DMN9"/>
<dbReference type="InterPro" id="IPR002156">
    <property type="entry name" value="RNaseH_domain"/>
</dbReference>
<feature type="domain" description="RNase H type-1" evidence="2">
    <location>
        <begin position="196"/>
        <end position="349"/>
    </location>
</feature>
<dbReference type="Proteomes" id="UP000247810">
    <property type="component" value="Unassembled WGS sequence"/>
</dbReference>
<dbReference type="Pfam" id="PF00075">
    <property type="entry name" value="RNase_H"/>
    <property type="match status" value="1"/>
</dbReference>
<sequence length="374" mass="41203">MQVNTAAEVTTTRSNQESLIVKGKGAIPTLDDDEGERAVPCTNGPQTVEKASEGLDQAGSESASDKTGDSQPCEDQGAAAALVLGKHGRKRARSSSSSNGGDDDDDDDDDDDRNSRDSHADENKGSSAEPRRAMKLKRGRGGWNNGSQKARKRQRRESLADSDETKFFGKYICRSQDEATRFAERAHQYEFPSAQPTEYHVFWTDASVKWPSVGCGAAVVYKEDPQSEDFIHDMYYVHEVGRDIRPGEMFAIGAGLKTAVSRLEKRGQVAATTRQVVLVFNDSQAAMDMLRGKSRAKRPLEAWLVRLVAALSRRLAQMNVKVELHWVKGHVRPTPGHKMADQLAKSIMTHMELGLSDRALVKLKRVDCASLEIS</sequence>
<protein>
    <recommendedName>
        <fullName evidence="2">RNase H type-1 domain-containing protein</fullName>
    </recommendedName>
</protein>
<dbReference type="VEuPathDB" id="FungiDB:BO71DRAFT_110641"/>
<dbReference type="CDD" id="cd09276">
    <property type="entry name" value="Rnase_HI_RT_non_LTR"/>
    <property type="match status" value="1"/>
</dbReference>
<dbReference type="OrthoDB" id="3548481at2759"/>
<evidence type="ECO:0000313" key="4">
    <source>
        <dbReference type="Proteomes" id="UP000247810"/>
    </source>
</evidence>
<dbReference type="Gene3D" id="3.30.420.10">
    <property type="entry name" value="Ribonuclease H-like superfamily/Ribonuclease H"/>
    <property type="match status" value="1"/>
</dbReference>
<feature type="compositionally biased region" description="Polar residues" evidence="1">
    <location>
        <begin position="1"/>
        <end position="18"/>
    </location>
</feature>
<keyword evidence="4" id="KW-1185">Reference proteome</keyword>
<dbReference type="AlphaFoldDB" id="A0A319DMN9"/>
<evidence type="ECO:0000256" key="1">
    <source>
        <dbReference type="SAM" id="MobiDB-lite"/>
    </source>
</evidence>
<proteinExistence type="predicted"/>
<feature type="compositionally biased region" description="Acidic residues" evidence="1">
    <location>
        <begin position="101"/>
        <end position="112"/>
    </location>
</feature>